<evidence type="ECO:0000256" key="4">
    <source>
        <dbReference type="ARBA" id="ARBA00023136"/>
    </source>
</evidence>
<keyword evidence="2 5" id="KW-0812">Transmembrane</keyword>
<comment type="subcellular location">
    <subcellularLocation>
        <location evidence="1">Membrane</location>
        <topology evidence="1">Multi-pass membrane protein</topology>
    </subcellularLocation>
</comment>
<dbReference type="InterPro" id="IPR052556">
    <property type="entry name" value="PolySynth_Transporter"/>
</dbReference>
<evidence type="ECO:0000256" key="2">
    <source>
        <dbReference type="ARBA" id="ARBA00022692"/>
    </source>
</evidence>
<feature type="transmembrane region" description="Helical" evidence="5">
    <location>
        <begin position="256"/>
        <end position="275"/>
    </location>
</feature>
<dbReference type="Pfam" id="PF01943">
    <property type="entry name" value="Polysacc_synt"/>
    <property type="match status" value="1"/>
</dbReference>
<dbReference type="PANTHER" id="PTHR43424">
    <property type="entry name" value="LOCUS PUTATIVE PROTEIN 1-RELATED"/>
    <property type="match status" value="1"/>
</dbReference>
<dbReference type="CDD" id="cd13128">
    <property type="entry name" value="MATE_Wzx_like"/>
    <property type="match status" value="1"/>
</dbReference>
<comment type="caution">
    <text evidence="6">The sequence shown here is derived from an EMBL/GenBank/DDBJ whole genome shotgun (WGS) entry which is preliminary data.</text>
</comment>
<sequence>MNRYSSVRVNFIMNFILTISNFIFPLITFPYASRILGASGVGTVTFATSIIAYFSMIGMMGIPTYGIRACAKIRDDREALNKTVQEIVVLNSIVMSLALILFFMVVFAVPKLANEKLLYLYMSSTLLFNVLGVDWLYKALEKYSYITLRSLIFKILSLILLYLAVKTSDDYIAYGVITVFAGVGSNFLNFINLRRIIDLKPAKELNVKQHIRPTLTFFLLTVSTTIYTNVDTTMIGFLKGDIEVGYYSAAVKVKQILVSVVTSLGTVLLPRLSFYYEQKRFQEFKVLVQKAFTFVLILSLPLTVYFILMAKESILFLSGNIFLQAVLPMQLILPTVIFIGLSNLMGIQILVPMNKERLVVQSTIVGAGLDFLINCFTIPLFGAAGAAVAGSLAECSVVLVQIYFLRDLIIPMFKSIPLWKILMSIIISILITTGVKMNLSVGTFLTLVCTAAVFFTTYGSMLLVLKEKFVLSISHAVLEKLK</sequence>
<accession>A0A917A4C1</accession>
<feature type="transmembrane region" description="Helical" evidence="5">
    <location>
        <begin position="417"/>
        <end position="435"/>
    </location>
</feature>
<keyword evidence="4 5" id="KW-0472">Membrane</keyword>
<evidence type="ECO:0000256" key="3">
    <source>
        <dbReference type="ARBA" id="ARBA00022989"/>
    </source>
</evidence>
<keyword evidence="3 5" id="KW-1133">Transmembrane helix</keyword>
<reference evidence="6" key="2">
    <citation type="submission" date="2020-09" db="EMBL/GenBank/DDBJ databases">
        <authorList>
            <person name="Sun Q."/>
            <person name="Zhou Y."/>
        </authorList>
    </citation>
    <scope>NUCLEOTIDE SEQUENCE</scope>
    <source>
        <strain evidence="6">CGMCC 1.15533</strain>
    </source>
</reference>
<organism evidence="6 7">
    <name type="scientific">Streptococcus himalayensis</name>
    <dbReference type="NCBI Taxonomy" id="1888195"/>
    <lineage>
        <taxon>Bacteria</taxon>
        <taxon>Bacillati</taxon>
        <taxon>Bacillota</taxon>
        <taxon>Bacilli</taxon>
        <taxon>Lactobacillales</taxon>
        <taxon>Streptococcaceae</taxon>
        <taxon>Streptococcus</taxon>
    </lineage>
</organism>
<dbReference type="PANTHER" id="PTHR43424:SF1">
    <property type="entry name" value="LOCUS PUTATIVE PROTEIN 1-RELATED"/>
    <property type="match status" value="1"/>
</dbReference>
<proteinExistence type="predicted"/>
<gene>
    <name evidence="6" type="ORF">GCM10011510_00110</name>
</gene>
<feature type="transmembrane region" description="Helical" evidence="5">
    <location>
        <begin position="321"/>
        <end position="346"/>
    </location>
</feature>
<feature type="transmembrane region" description="Helical" evidence="5">
    <location>
        <begin position="171"/>
        <end position="193"/>
    </location>
</feature>
<dbReference type="GO" id="GO:0016020">
    <property type="term" value="C:membrane"/>
    <property type="evidence" value="ECO:0007669"/>
    <property type="project" value="UniProtKB-SubCell"/>
</dbReference>
<feature type="transmembrane region" description="Helical" evidence="5">
    <location>
        <begin position="88"/>
        <end position="112"/>
    </location>
</feature>
<evidence type="ECO:0000256" key="5">
    <source>
        <dbReference type="SAM" id="Phobius"/>
    </source>
</evidence>
<dbReference type="RefSeq" id="WP_068990425.1">
    <property type="nucleotide sequence ID" value="NZ_BMJN01000001.1"/>
</dbReference>
<feature type="transmembrane region" description="Helical" evidence="5">
    <location>
        <begin position="146"/>
        <end position="165"/>
    </location>
</feature>
<feature type="transmembrane region" description="Helical" evidence="5">
    <location>
        <begin position="214"/>
        <end position="236"/>
    </location>
</feature>
<dbReference type="InterPro" id="IPR002797">
    <property type="entry name" value="Polysacc_synth"/>
</dbReference>
<evidence type="ECO:0000313" key="6">
    <source>
        <dbReference type="EMBL" id="GGE23006.1"/>
    </source>
</evidence>
<feature type="transmembrane region" description="Helical" evidence="5">
    <location>
        <begin position="441"/>
        <end position="465"/>
    </location>
</feature>
<protein>
    <submittedName>
        <fullName evidence="6">Transporter</fullName>
    </submittedName>
</protein>
<feature type="transmembrane region" description="Helical" evidence="5">
    <location>
        <begin position="12"/>
        <end position="32"/>
    </location>
</feature>
<feature type="transmembrane region" description="Helical" evidence="5">
    <location>
        <begin position="44"/>
        <end position="67"/>
    </location>
</feature>
<evidence type="ECO:0000313" key="7">
    <source>
        <dbReference type="Proteomes" id="UP000660801"/>
    </source>
</evidence>
<dbReference type="OrthoDB" id="9815702at2"/>
<keyword evidence="7" id="KW-1185">Reference proteome</keyword>
<evidence type="ECO:0000256" key="1">
    <source>
        <dbReference type="ARBA" id="ARBA00004141"/>
    </source>
</evidence>
<dbReference type="AlphaFoldDB" id="A0A917A4C1"/>
<feature type="transmembrane region" description="Helical" evidence="5">
    <location>
        <begin position="118"/>
        <end position="137"/>
    </location>
</feature>
<dbReference type="Proteomes" id="UP000660801">
    <property type="component" value="Unassembled WGS sequence"/>
</dbReference>
<dbReference type="EMBL" id="BMJN01000001">
    <property type="protein sequence ID" value="GGE23006.1"/>
    <property type="molecule type" value="Genomic_DNA"/>
</dbReference>
<name>A0A917A4C1_9STRE</name>
<reference evidence="6" key="1">
    <citation type="journal article" date="2014" name="Int. J. Syst. Evol. Microbiol.">
        <title>Complete genome sequence of Corynebacterium casei LMG S-19264T (=DSM 44701T), isolated from a smear-ripened cheese.</title>
        <authorList>
            <consortium name="US DOE Joint Genome Institute (JGI-PGF)"/>
            <person name="Walter F."/>
            <person name="Albersmeier A."/>
            <person name="Kalinowski J."/>
            <person name="Ruckert C."/>
        </authorList>
    </citation>
    <scope>NUCLEOTIDE SEQUENCE</scope>
    <source>
        <strain evidence="6">CGMCC 1.15533</strain>
    </source>
</reference>
<feature type="transmembrane region" description="Helical" evidence="5">
    <location>
        <begin position="287"/>
        <end position="309"/>
    </location>
</feature>